<dbReference type="AlphaFoldDB" id="A0A6I3I4M9"/>
<sequence length="308" mass="33631">MPSLMSHAVLPLLLRATRANRPFRTERGARQRLAERTTRPEAYGPPRLLRRDVRIDVERVGGWPVYTVRPRSGEPRGGVVYAHGGGWYAEIARQHWELTAQVAAQAGVAVTVPIYPLVPYGTAAQVVPAFADLVLRSEQRWGTTALAGDSAGGQIALSTAILLRDRDARTFPRTPLIAPALDLSLSNPEIDTVQPHDPWLGRDGTRVFIDLWRARLPLDDPLVSPLAADLTGLGPISLYAGTHDILWPDAKLLIARAREAGVEVDYHEQEGLVHVYPLTPTPEGRAARASIVSTLARHIEGPGRISTP</sequence>
<dbReference type="InterPro" id="IPR029058">
    <property type="entry name" value="AB_hydrolase_fold"/>
</dbReference>
<dbReference type="InterPro" id="IPR050300">
    <property type="entry name" value="GDXG_lipolytic_enzyme"/>
</dbReference>
<evidence type="ECO:0000313" key="4">
    <source>
        <dbReference type="Proteomes" id="UP000431092"/>
    </source>
</evidence>
<gene>
    <name evidence="3" type="ORF">GGG17_04025</name>
</gene>
<dbReference type="EMBL" id="WLVL01000017">
    <property type="protein sequence ID" value="MTB71154.1"/>
    <property type="molecule type" value="Genomic_DNA"/>
</dbReference>
<keyword evidence="1 3" id="KW-0378">Hydrolase</keyword>
<organism evidence="3 4">
    <name type="scientific">Arsenicicoccus cauae</name>
    <dbReference type="NCBI Taxonomy" id="2663847"/>
    <lineage>
        <taxon>Bacteria</taxon>
        <taxon>Bacillati</taxon>
        <taxon>Actinomycetota</taxon>
        <taxon>Actinomycetes</taxon>
        <taxon>Micrococcales</taxon>
        <taxon>Intrasporangiaceae</taxon>
        <taxon>Arsenicicoccus</taxon>
    </lineage>
</organism>
<reference evidence="3 4" key="1">
    <citation type="submission" date="2019-11" db="EMBL/GenBank/DDBJ databases">
        <title>Whole genome sequencing identifies a novel species of the genus Arsenicicoccus isolated from human blood.</title>
        <authorList>
            <person name="Jeong J.H."/>
            <person name="Kweon O.J."/>
            <person name="Kim H.R."/>
            <person name="Kim T.-H."/>
            <person name="Ha S.-M."/>
            <person name="Lee M.-K."/>
        </authorList>
    </citation>
    <scope>NUCLEOTIDE SEQUENCE [LARGE SCALE GENOMIC DNA]</scope>
    <source>
        <strain evidence="3 4">MKL-02</strain>
    </source>
</reference>
<evidence type="ECO:0000256" key="1">
    <source>
        <dbReference type="ARBA" id="ARBA00022801"/>
    </source>
</evidence>
<proteinExistence type="predicted"/>
<name>A0A6I3I4M9_9MICO</name>
<accession>A0A6I3I4M9</accession>
<feature type="domain" description="Alpha/beta hydrolase fold-3" evidence="2">
    <location>
        <begin position="79"/>
        <end position="276"/>
    </location>
</feature>
<dbReference type="PANTHER" id="PTHR48081:SF8">
    <property type="entry name" value="ALPHA_BETA HYDROLASE FOLD-3 DOMAIN-CONTAINING PROTEIN-RELATED"/>
    <property type="match status" value="1"/>
</dbReference>
<dbReference type="Gene3D" id="3.40.50.1820">
    <property type="entry name" value="alpha/beta hydrolase"/>
    <property type="match status" value="1"/>
</dbReference>
<protein>
    <submittedName>
        <fullName evidence="3">Alpha/beta hydrolase fold domain-containing protein</fullName>
    </submittedName>
</protein>
<dbReference type="Pfam" id="PF07859">
    <property type="entry name" value="Abhydrolase_3"/>
    <property type="match status" value="1"/>
</dbReference>
<keyword evidence="4" id="KW-1185">Reference proteome</keyword>
<dbReference type="RefSeq" id="WP_154592487.1">
    <property type="nucleotide sequence ID" value="NZ_WLVL01000017.1"/>
</dbReference>
<dbReference type="Proteomes" id="UP000431092">
    <property type="component" value="Unassembled WGS sequence"/>
</dbReference>
<evidence type="ECO:0000313" key="3">
    <source>
        <dbReference type="EMBL" id="MTB71154.1"/>
    </source>
</evidence>
<comment type="caution">
    <text evidence="3">The sequence shown here is derived from an EMBL/GenBank/DDBJ whole genome shotgun (WGS) entry which is preliminary data.</text>
</comment>
<dbReference type="PANTHER" id="PTHR48081">
    <property type="entry name" value="AB HYDROLASE SUPERFAMILY PROTEIN C4A8.06C"/>
    <property type="match status" value="1"/>
</dbReference>
<dbReference type="InterPro" id="IPR013094">
    <property type="entry name" value="AB_hydrolase_3"/>
</dbReference>
<evidence type="ECO:0000259" key="2">
    <source>
        <dbReference type="Pfam" id="PF07859"/>
    </source>
</evidence>
<dbReference type="GO" id="GO:0016787">
    <property type="term" value="F:hydrolase activity"/>
    <property type="evidence" value="ECO:0007669"/>
    <property type="project" value="UniProtKB-KW"/>
</dbReference>
<dbReference type="SUPFAM" id="SSF53474">
    <property type="entry name" value="alpha/beta-Hydrolases"/>
    <property type="match status" value="1"/>
</dbReference>